<reference evidence="6" key="1">
    <citation type="submission" date="2016-06" db="UniProtKB">
        <authorList>
            <consortium name="WormBaseParasite"/>
        </authorList>
    </citation>
    <scope>IDENTIFICATION</scope>
</reference>
<evidence type="ECO:0000256" key="2">
    <source>
        <dbReference type="RuleBase" id="RU102079"/>
    </source>
</evidence>
<dbReference type="PROSITE" id="PS51304">
    <property type="entry name" value="GALECTIN"/>
    <property type="match status" value="1"/>
</dbReference>
<evidence type="ECO:0000259" key="3">
    <source>
        <dbReference type="PROSITE" id="PS51304"/>
    </source>
</evidence>
<accession>A0A183I8B3</accession>
<keyword evidence="5" id="KW-1185">Reference proteome</keyword>
<dbReference type="SUPFAM" id="SSF49899">
    <property type="entry name" value="Concanavalin A-like lectins/glucanases"/>
    <property type="match status" value="1"/>
</dbReference>
<dbReference type="STRING" id="387005.A0A183I8B3"/>
<evidence type="ECO:0000313" key="6">
    <source>
        <dbReference type="WBParaSite" id="OFLC_0001598801-mRNA-1"/>
    </source>
</evidence>
<dbReference type="Proteomes" id="UP000267606">
    <property type="component" value="Unassembled WGS sequence"/>
</dbReference>
<dbReference type="AlphaFoldDB" id="A0A183I8B3"/>
<dbReference type="InterPro" id="IPR001079">
    <property type="entry name" value="Galectin_CRD"/>
</dbReference>
<reference evidence="4 5" key="2">
    <citation type="submission" date="2018-11" db="EMBL/GenBank/DDBJ databases">
        <authorList>
            <consortium name="Pathogen Informatics"/>
        </authorList>
    </citation>
    <scope>NUCLEOTIDE SEQUENCE [LARGE SCALE GENOMIC DNA]</scope>
</reference>
<dbReference type="Pfam" id="PF00337">
    <property type="entry name" value="Gal-bind_lectin"/>
    <property type="match status" value="1"/>
</dbReference>
<dbReference type="WBParaSite" id="OFLC_0001598801-mRNA-1">
    <property type="protein sequence ID" value="OFLC_0001598801-mRNA-1"/>
    <property type="gene ID" value="OFLC_0001598801"/>
</dbReference>
<gene>
    <name evidence="4" type="ORF">OFLC_LOCUS15975</name>
</gene>
<proteinExistence type="predicted"/>
<evidence type="ECO:0000313" key="4">
    <source>
        <dbReference type="EMBL" id="VDP25524.1"/>
    </source>
</evidence>
<evidence type="ECO:0000313" key="5">
    <source>
        <dbReference type="Proteomes" id="UP000267606"/>
    </source>
</evidence>
<sequence>MYKAHPGDMIIPVPYVSKLGAKLQPGQTLIIHGTVETDATDFEVNLLNGSPNIETSNVTVFHLKAYFQENRMVYNTYEVS</sequence>
<name>A0A183I8B3_9BILA</name>
<dbReference type="InterPro" id="IPR013320">
    <property type="entry name" value="ConA-like_dom_sf"/>
</dbReference>
<keyword evidence="1 2" id="KW-0430">Lectin</keyword>
<evidence type="ECO:0000256" key="1">
    <source>
        <dbReference type="ARBA" id="ARBA00022734"/>
    </source>
</evidence>
<protein>
    <recommendedName>
        <fullName evidence="2">Galectin</fullName>
    </recommendedName>
</protein>
<dbReference type="EMBL" id="UZAJ01043422">
    <property type="protein sequence ID" value="VDP25524.1"/>
    <property type="molecule type" value="Genomic_DNA"/>
</dbReference>
<dbReference type="Gene3D" id="2.60.120.200">
    <property type="match status" value="1"/>
</dbReference>
<organism evidence="6">
    <name type="scientific">Onchocerca flexuosa</name>
    <dbReference type="NCBI Taxonomy" id="387005"/>
    <lineage>
        <taxon>Eukaryota</taxon>
        <taxon>Metazoa</taxon>
        <taxon>Ecdysozoa</taxon>
        <taxon>Nematoda</taxon>
        <taxon>Chromadorea</taxon>
        <taxon>Rhabditida</taxon>
        <taxon>Spirurina</taxon>
        <taxon>Spiruromorpha</taxon>
        <taxon>Filarioidea</taxon>
        <taxon>Onchocercidae</taxon>
        <taxon>Onchocerca</taxon>
    </lineage>
</organism>
<dbReference type="GO" id="GO:0030246">
    <property type="term" value="F:carbohydrate binding"/>
    <property type="evidence" value="ECO:0007669"/>
    <property type="project" value="UniProtKB-UniRule"/>
</dbReference>
<feature type="domain" description="Galectin" evidence="3">
    <location>
        <begin position="15"/>
        <end position="80"/>
    </location>
</feature>